<dbReference type="InterPro" id="IPR006474">
    <property type="entry name" value="Helicase_Cas3_CRISPR-ass_core"/>
</dbReference>
<dbReference type="EC" id="3.1.-.-" evidence="12"/>
<dbReference type="SMART" id="SM00487">
    <property type="entry name" value="DEXDc"/>
    <property type="match status" value="1"/>
</dbReference>
<gene>
    <name evidence="12" type="primary">cas3</name>
    <name evidence="12" type="ORF">LEP1GSC062_0316</name>
</gene>
<keyword evidence="9" id="KW-0051">Antiviral defense</keyword>
<proteinExistence type="inferred from homology"/>
<evidence type="ECO:0000256" key="4">
    <source>
        <dbReference type="ARBA" id="ARBA00022723"/>
    </source>
</evidence>
<dbReference type="SMART" id="SM00490">
    <property type="entry name" value="HELICc"/>
    <property type="match status" value="1"/>
</dbReference>
<evidence type="ECO:0000259" key="11">
    <source>
        <dbReference type="PROSITE" id="PS51643"/>
    </source>
</evidence>
<organism evidence="12 13">
    <name type="scientific">Leptospira alexanderi serovar Manhao 3 str. L 60</name>
    <dbReference type="NCBI Taxonomy" id="1049759"/>
    <lineage>
        <taxon>Bacteria</taxon>
        <taxon>Pseudomonadati</taxon>
        <taxon>Spirochaetota</taxon>
        <taxon>Spirochaetia</taxon>
        <taxon>Leptospirales</taxon>
        <taxon>Leptospiraceae</taxon>
        <taxon>Leptospira</taxon>
    </lineage>
</organism>
<dbReference type="PROSITE" id="PS51643">
    <property type="entry name" value="HD_CAS3"/>
    <property type="match status" value="1"/>
</dbReference>
<evidence type="ECO:0000256" key="3">
    <source>
        <dbReference type="ARBA" id="ARBA00022722"/>
    </source>
</evidence>
<keyword evidence="4" id="KW-0479">Metal-binding</keyword>
<protein>
    <submittedName>
        <fullName evidence="12">CRISPR-associated helicase Cas3</fullName>
        <ecNumber evidence="12">3.1.-.-</ecNumber>
    </submittedName>
</protein>
<dbReference type="GO" id="GO:0003723">
    <property type="term" value="F:RNA binding"/>
    <property type="evidence" value="ECO:0007669"/>
    <property type="project" value="TreeGrafter"/>
</dbReference>
<keyword evidence="6 12" id="KW-0378">Hydrolase</keyword>
<dbReference type="InterPro" id="IPR027417">
    <property type="entry name" value="P-loop_NTPase"/>
</dbReference>
<evidence type="ECO:0000313" key="12">
    <source>
        <dbReference type="EMBL" id="EQA60409.1"/>
    </source>
</evidence>
<dbReference type="InterPro" id="IPR054712">
    <property type="entry name" value="Cas3-like_dom"/>
</dbReference>
<dbReference type="InterPro" id="IPR006483">
    <property type="entry name" value="CRISPR-assoc_Cas3_HD"/>
</dbReference>
<evidence type="ECO:0000256" key="8">
    <source>
        <dbReference type="ARBA" id="ARBA00022840"/>
    </source>
</evidence>
<dbReference type="SUPFAM" id="SSF52540">
    <property type="entry name" value="P-loop containing nucleoside triphosphate hydrolases"/>
    <property type="match status" value="1"/>
</dbReference>
<dbReference type="Pfam" id="PF22590">
    <property type="entry name" value="Cas3-like_C_2"/>
    <property type="match status" value="1"/>
</dbReference>
<dbReference type="GO" id="GO:0005524">
    <property type="term" value="F:ATP binding"/>
    <property type="evidence" value="ECO:0007669"/>
    <property type="project" value="UniProtKB-KW"/>
</dbReference>
<comment type="similarity">
    <text evidence="2">In the central section; belongs to the CRISPR-associated helicase Cas3 family.</text>
</comment>
<dbReference type="GO" id="GO:0046872">
    <property type="term" value="F:metal ion binding"/>
    <property type="evidence" value="ECO:0007669"/>
    <property type="project" value="UniProtKB-KW"/>
</dbReference>
<dbReference type="STRING" id="100053.GCA_002009845_03145"/>
<keyword evidence="7" id="KW-0347">Helicase</keyword>
<evidence type="ECO:0000259" key="10">
    <source>
        <dbReference type="PROSITE" id="PS51192"/>
    </source>
</evidence>
<dbReference type="GO" id="GO:0051607">
    <property type="term" value="P:defense response to virus"/>
    <property type="evidence" value="ECO:0007669"/>
    <property type="project" value="UniProtKB-KW"/>
</dbReference>
<evidence type="ECO:0000256" key="6">
    <source>
        <dbReference type="ARBA" id="ARBA00022801"/>
    </source>
</evidence>
<keyword evidence="13" id="KW-1185">Reference proteome</keyword>
<dbReference type="PANTHER" id="PTHR47963">
    <property type="entry name" value="DEAD-BOX ATP-DEPENDENT RNA HELICASE 47, MITOCHONDRIAL"/>
    <property type="match status" value="1"/>
</dbReference>
<keyword evidence="8" id="KW-0067">ATP-binding</keyword>
<dbReference type="EMBL" id="AHMT02000065">
    <property type="protein sequence ID" value="EQA60409.1"/>
    <property type="molecule type" value="Genomic_DNA"/>
</dbReference>
<keyword evidence="3" id="KW-0540">Nuclease</keyword>
<feature type="domain" description="HD Cas3-type" evidence="11">
    <location>
        <begin position="35"/>
        <end position="257"/>
    </location>
</feature>
<dbReference type="InterPro" id="IPR050547">
    <property type="entry name" value="DEAD_box_RNA_helicases"/>
</dbReference>
<reference evidence="12" key="1">
    <citation type="submission" date="2013-05" db="EMBL/GenBank/DDBJ databases">
        <authorList>
            <person name="Harkins D.M."/>
            <person name="Durkin A.S."/>
            <person name="Brinkac L.M."/>
            <person name="Haft D.H."/>
            <person name="Selengut J.D."/>
            <person name="Sanka R."/>
            <person name="DePew J."/>
            <person name="Purushe J."/>
            <person name="Hartskeerl R.A."/>
            <person name="Ahmed A."/>
            <person name="van der Linden H."/>
            <person name="Goris M.G.A."/>
            <person name="Vinetz J.M."/>
            <person name="Sutton G.G."/>
            <person name="Nierman W.C."/>
            <person name="Fouts D.E."/>
        </authorList>
    </citation>
    <scope>NUCLEOTIDE SEQUENCE [LARGE SCALE GENOMIC DNA]</scope>
    <source>
        <strain evidence="12">L 60</strain>
    </source>
</reference>
<dbReference type="NCBIfam" id="TIGR01587">
    <property type="entry name" value="cas3_core"/>
    <property type="match status" value="1"/>
</dbReference>
<dbReference type="CDD" id="cd09641">
    <property type="entry name" value="Cas3''_I"/>
    <property type="match status" value="1"/>
</dbReference>
<evidence type="ECO:0000256" key="7">
    <source>
        <dbReference type="ARBA" id="ARBA00022806"/>
    </source>
</evidence>
<evidence type="ECO:0000256" key="9">
    <source>
        <dbReference type="ARBA" id="ARBA00023118"/>
    </source>
</evidence>
<dbReference type="PANTHER" id="PTHR47963:SF9">
    <property type="entry name" value="CRISPR-ASSOCIATED ENDONUCLEASE_HELICASE CAS3"/>
    <property type="match status" value="1"/>
</dbReference>
<dbReference type="Pfam" id="PF18019">
    <property type="entry name" value="Cas3_HD"/>
    <property type="match status" value="1"/>
</dbReference>
<dbReference type="AlphaFoldDB" id="V6I581"/>
<dbReference type="InterPro" id="IPR014001">
    <property type="entry name" value="Helicase_ATP-bd"/>
</dbReference>
<dbReference type="InterPro" id="IPR038257">
    <property type="entry name" value="CRISPR-assoc_Cas3_HD_sf"/>
</dbReference>
<dbReference type="Gene3D" id="3.40.50.300">
    <property type="entry name" value="P-loop containing nucleotide triphosphate hydrolases"/>
    <property type="match status" value="2"/>
</dbReference>
<dbReference type="Proteomes" id="UP000018747">
    <property type="component" value="Unassembled WGS sequence"/>
</dbReference>
<evidence type="ECO:0000256" key="5">
    <source>
        <dbReference type="ARBA" id="ARBA00022741"/>
    </source>
</evidence>
<dbReference type="Gene3D" id="1.10.3210.30">
    <property type="match status" value="1"/>
</dbReference>
<comment type="caution">
    <text evidence="12">The sequence shown here is derived from an EMBL/GenBank/DDBJ whole genome shotgun (WGS) entry which is preliminary data.</text>
</comment>
<evidence type="ECO:0000256" key="1">
    <source>
        <dbReference type="ARBA" id="ARBA00006847"/>
    </source>
</evidence>
<comment type="similarity">
    <text evidence="1">In the N-terminal section; belongs to the CRISPR-associated nuclease Cas3-HD family.</text>
</comment>
<keyword evidence="5" id="KW-0547">Nucleotide-binding</keyword>
<name>V6I581_9LEPT</name>
<evidence type="ECO:0000313" key="13">
    <source>
        <dbReference type="Proteomes" id="UP000018747"/>
    </source>
</evidence>
<sequence>MAQTQKEKSICHLKHRESMKAEEKSYYKYWGKANKEGNYHLLVYHCFDVAAVGEVYLSQNETLCVHFSQKLGIDPLTFKNLFVFFLILHDLGKFSDCFQSLIPDIKNTLGNSNSPIGPYSIRHDNLGYIFWGKWILKDERFGNYSGFLTEQNWLGWNGLQSSKDKSYFTEFTDVLIRCVTGHHGRPPSKNGYSGQTAVSLDSHFTEADRLAALDFSKEINRILSPNLNFKGNLKTLYDSMLQISFWLAGLSVLCDWIGSNAEIFKYHTTPIDLEEYYTKISLNNALKAVKKSGILPSKIAFNGNHFGIFEYLQEPTPLQKFCSEVVIPDSPSLFILEDVTGSGKTEAALILTHRLMQKNSYSGFYVGLPTMATANGMYRRMSNVYRNLYTKESLPSLILAHGARNLSDSFQSSVISDNAILADRNYSFQSEKDPEESASAICNIWLSDNQKKSLLADAGVGTIDQALLSVLSAKFQSLRMFGLSRKVLILDEVHSYDPYMVELICCLLKAQAKIGASVILLSATLPKILRKTFSESFALGLDTELQDIKSGEYPLVSLISNRSVVEETPIPTRKEVSRKLNVKFFFNQEQVLQKILEMSNQGRCVCWIRNTVSDASRAFSFLHSKLGDQVILFHSRFAMGDRLNIESQILENFGIQSDQISRKGKVVVATQVVEQSLDLDFDCIITDLAPIDLILQRAGRLYRHSRDISGNIKRGLDERGVPILWIFSPEAIDDPESDWFSRFSRGGSMVYSDHGKLWLTARLLQERKGWRMPENARNLIESVYGINVVVPQSFQENQSKVENDKKKRESAAVLSTIRLELGYDSTLNETSWDDSKFSTRYGIDNSTKVVLAKFVSDRLVPWISDTNRDWQNSELPVPNYLVEKEFIFENLNISEVVSNCKKNLPDKGKHCVLLPLFYANNSWRGKALNKKNEVVSFTYDERFGFRKEK</sequence>
<dbReference type="GO" id="GO:0003724">
    <property type="term" value="F:RNA helicase activity"/>
    <property type="evidence" value="ECO:0007669"/>
    <property type="project" value="TreeGrafter"/>
</dbReference>
<accession>V6I581</accession>
<dbReference type="GO" id="GO:0004518">
    <property type="term" value="F:nuclease activity"/>
    <property type="evidence" value="ECO:0007669"/>
    <property type="project" value="UniProtKB-KW"/>
</dbReference>
<evidence type="ECO:0000256" key="2">
    <source>
        <dbReference type="ARBA" id="ARBA00009046"/>
    </source>
</evidence>
<dbReference type="InterPro" id="IPR001650">
    <property type="entry name" value="Helicase_C-like"/>
</dbReference>
<dbReference type="NCBIfam" id="TIGR01596">
    <property type="entry name" value="cas3_HD"/>
    <property type="match status" value="1"/>
</dbReference>
<dbReference type="GO" id="GO:0016787">
    <property type="term" value="F:hydrolase activity"/>
    <property type="evidence" value="ECO:0007669"/>
    <property type="project" value="UniProtKB-KW"/>
</dbReference>
<feature type="domain" description="Helicase ATP-binding" evidence="10">
    <location>
        <begin position="325"/>
        <end position="543"/>
    </location>
</feature>
<dbReference type="PROSITE" id="PS51192">
    <property type="entry name" value="HELICASE_ATP_BIND_1"/>
    <property type="match status" value="1"/>
</dbReference>